<accession>A0A199URD4</accession>
<dbReference type="SUPFAM" id="SSF81606">
    <property type="entry name" value="PP2C-like"/>
    <property type="match status" value="1"/>
</dbReference>
<keyword evidence="2" id="KW-0378">Hydrolase</keyword>
<evidence type="ECO:0000313" key="8">
    <source>
        <dbReference type="Proteomes" id="UP000092600"/>
    </source>
</evidence>
<protein>
    <recommendedName>
        <fullName evidence="1">protein-serine/threonine phosphatase</fullName>
        <ecNumber evidence="1">3.1.3.16</ecNumber>
    </recommendedName>
</protein>
<evidence type="ECO:0000256" key="4">
    <source>
        <dbReference type="ARBA" id="ARBA00047761"/>
    </source>
</evidence>
<comment type="catalytic activity">
    <reaction evidence="4">
        <text>O-phospho-L-seryl-[protein] + H2O = L-seryl-[protein] + phosphate</text>
        <dbReference type="Rhea" id="RHEA:20629"/>
        <dbReference type="Rhea" id="RHEA-COMP:9863"/>
        <dbReference type="Rhea" id="RHEA-COMP:11604"/>
        <dbReference type="ChEBI" id="CHEBI:15377"/>
        <dbReference type="ChEBI" id="CHEBI:29999"/>
        <dbReference type="ChEBI" id="CHEBI:43474"/>
        <dbReference type="ChEBI" id="CHEBI:83421"/>
        <dbReference type="EC" id="3.1.3.16"/>
    </reaction>
</comment>
<evidence type="ECO:0000313" key="7">
    <source>
        <dbReference type="EMBL" id="OAY67358.1"/>
    </source>
</evidence>
<dbReference type="InterPro" id="IPR001932">
    <property type="entry name" value="PPM-type_phosphatase-like_dom"/>
</dbReference>
<evidence type="ECO:0000259" key="6">
    <source>
        <dbReference type="PROSITE" id="PS51746"/>
    </source>
</evidence>
<dbReference type="Gene3D" id="3.60.40.10">
    <property type="entry name" value="PPM-type phosphatase domain"/>
    <property type="match status" value="1"/>
</dbReference>
<sequence length="301" mass="33485">MALGVLLKKIKVRRFATRDIKDEEPLKNNRWLGISHGFYSVERDGNSEGSVLAQREQVEGLELWLFGAFDQQIGGGITKYLQSHLFQKNLNEIQIRRKAKEIMRKAYINSRANVHKGEGANEVAGFTTLLVMNGKKFIAADFGGYKVVVCKDGAATQIGRRNKKKKGRSFISGLLQLKCVTNSEEYKLGKKSRLAITAQNVESDTNFIILASDGVWEVMRYQEAVDLIGHIEDAQKAAECLAGEALTRMSKATISCIVEPNDELPKLLEEEGEDEEGETIKFPNPLISCEILSAFARASLS</sequence>
<dbReference type="AlphaFoldDB" id="A0A199URD4"/>
<comment type="catalytic activity">
    <reaction evidence="5">
        <text>O-phospho-L-threonyl-[protein] + H2O = L-threonyl-[protein] + phosphate</text>
        <dbReference type="Rhea" id="RHEA:47004"/>
        <dbReference type="Rhea" id="RHEA-COMP:11060"/>
        <dbReference type="Rhea" id="RHEA-COMP:11605"/>
        <dbReference type="ChEBI" id="CHEBI:15377"/>
        <dbReference type="ChEBI" id="CHEBI:30013"/>
        <dbReference type="ChEBI" id="CHEBI:43474"/>
        <dbReference type="ChEBI" id="CHEBI:61977"/>
        <dbReference type="EC" id="3.1.3.16"/>
    </reaction>
</comment>
<dbReference type="InterPro" id="IPR015655">
    <property type="entry name" value="PP2C"/>
</dbReference>
<gene>
    <name evidence="7" type="ORF">ACMD2_00377</name>
</gene>
<comment type="caution">
    <text evidence="7">The sequence shown here is derived from an EMBL/GenBank/DDBJ whole genome shotgun (WGS) entry which is preliminary data.</text>
</comment>
<dbReference type="STRING" id="4615.A0A199URD4"/>
<dbReference type="SMART" id="SM00332">
    <property type="entry name" value="PP2Cc"/>
    <property type="match status" value="1"/>
</dbReference>
<dbReference type="PANTHER" id="PTHR47992">
    <property type="entry name" value="PROTEIN PHOSPHATASE"/>
    <property type="match status" value="1"/>
</dbReference>
<dbReference type="Pfam" id="PF00481">
    <property type="entry name" value="PP2C"/>
    <property type="match status" value="1"/>
</dbReference>
<evidence type="ECO:0000256" key="5">
    <source>
        <dbReference type="ARBA" id="ARBA00048336"/>
    </source>
</evidence>
<keyword evidence="3" id="KW-0904">Protein phosphatase</keyword>
<organism evidence="7 8">
    <name type="scientific">Ananas comosus</name>
    <name type="common">Pineapple</name>
    <name type="synonym">Ananas ananas</name>
    <dbReference type="NCBI Taxonomy" id="4615"/>
    <lineage>
        <taxon>Eukaryota</taxon>
        <taxon>Viridiplantae</taxon>
        <taxon>Streptophyta</taxon>
        <taxon>Embryophyta</taxon>
        <taxon>Tracheophyta</taxon>
        <taxon>Spermatophyta</taxon>
        <taxon>Magnoliopsida</taxon>
        <taxon>Liliopsida</taxon>
        <taxon>Poales</taxon>
        <taxon>Bromeliaceae</taxon>
        <taxon>Bromelioideae</taxon>
        <taxon>Ananas</taxon>
    </lineage>
</organism>
<reference evidence="7 8" key="1">
    <citation type="journal article" date="2016" name="DNA Res.">
        <title>The draft genome of MD-2 pineapple using hybrid error correction of long reads.</title>
        <authorList>
            <person name="Redwan R.M."/>
            <person name="Saidin A."/>
            <person name="Kumar S.V."/>
        </authorList>
    </citation>
    <scope>NUCLEOTIDE SEQUENCE [LARGE SCALE GENOMIC DNA]</scope>
    <source>
        <strain evidence="8">cv. MD2</strain>
        <tissue evidence="7">Leaf</tissue>
    </source>
</reference>
<proteinExistence type="predicted"/>
<dbReference type="InterPro" id="IPR036457">
    <property type="entry name" value="PPM-type-like_dom_sf"/>
</dbReference>
<dbReference type="PROSITE" id="PS51746">
    <property type="entry name" value="PPM_2"/>
    <property type="match status" value="1"/>
</dbReference>
<dbReference type="EMBL" id="LSRQ01005555">
    <property type="protein sequence ID" value="OAY67358.1"/>
    <property type="molecule type" value="Genomic_DNA"/>
</dbReference>
<evidence type="ECO:0000256" key="1">
    <source>
        <dbReference type="ARBA" id="ARBA00013081"/>
    </source>
</evidence>
<dbReference type="EC" id="3.1.3.16" evidence="1"/>
<name>A0A199URD4_ANACO</name>
<dbReference type="Proteomes" id="UP000092600">
    <property type="component" value="Unassembled WGS sequence"/>
</dbReference>
<evidence type="ECO:0000256" key="3">
    <source>
        <dbReference type="ARBA" id="ARBA00022912"/>
    </source>
</evidence>
<evidence type="ECO:0000256" key="2">
    <source>
        <dbReference type="ARBA" id="ARBA00022801"/>
    </source>
</evidence>
<dbReference type="GO" id="GO:0004722">
    <property type="term" value="F:protein serine/threonine phosphatase activity"/>
    <property type="evidence" value="ECO:0007669"/>
    <property type="project" value="UniProtKB-EC"/>
</dbReference>
<feature type="domain" description="PPM-type phosphatase" evidence="6">
    <location>
        <begin position="35"/>
        <end position="261"/>
    </location>
</feature>